<feature type="disulfide bond" evidence="7">
    <location>
        <begin position="300"/>
        <end position="313"/>
    </location>
</feature>
<keyword evidence="8" id="KW-0175">Coiled coil</keyword>
<evidence type="ECO:0000256" key="2">
    <source>
        <dbReference type="ARBA" id="ARBA00022737"/>
    </source>
</evidence>
<feature type="compositionally biased region" description="Acidic residues" evidence="9">
    <location>
        <begin position="1479"/>
        <end position="1515"/>
    </location>
</feature>
<keyword evidence="3 10" id="KW-0472">Membrane</keyword>
<keyword evidence="10" id="KW-0812">Transmembrane</keyword>
<feature type="disulfide bond" evidence="7">
    <location>
        <begin position="303"/>
        <end position="321"/>
    </location>
</feature>
<feature type="region of interest" description="Disordered" evidence="9">
    <location>
        <begin position="1058"/>
        <end position="1086"/>
    </location>
</feature>
<feature type="compositionally biased region" description="Basic and acidic residues" evidence="9">
    <location>
        <begin position="1064"/>
        <end position="1082"/>
    </location>
</feature>
<evidence type="ECO:0000313" key="12">
    <source>
        <dbReference type="EMBL" id="GFN75777.1"/>
    </source>
</evidence>
<keyword evidence="13" id="KW-1185">Reference proteome</keyword>
<feature type="transmembrane region" description="Helical" evidence="10">
    <location>
        <begin position="1617"/>
        <end position="1635"/>
    </location>
</feature>
<feature type="transmembrane region" description="Helical" evidence="10">
    <location>
        <begin position="969"/>
        <end position="994"/>
    </location>
</feature>
<comment type="subcellular location">
    <subcellularLocation>
        <location evidence="1">Membrane</location>
    </subcellularLocation>
</comment>
<dbReference type="GO" id="GO:0016020">
    <property type="term" value="C:membrane"/>
    <property type="evidence" value="ECO:0007669"/>
    <property type="project" value="UniProtKB-SubCell"/>
</dbReference>
<dbReference type="Pfam" id="PF00020">
    <property type="entry name" value="TNFR_c6"/>
    <property type="match status" value="1"/>
</dbReference>
<dbReference type="EMBL" id="BLXT01000298">
    <property type="protein sequence ID" value="GFN75777.1"/>
    <property type="molecule type" value="Genomic_DNA"/>
</dbReference>
<dbReference type="InterPro" id="IPR001368">
    <property type="entry name" value="TNFR/NGFR_Cys_rich_reg"/>
</dbReference>
<feature type="repeat" description="TNFR-Cys" evidence="7">
    <location>
        <begin position="278"/>
        <end position="321"/>
    </location>
</feature>
<reference evidence="12 13" key="1">
    <citation type="journal article" date="2021" name="Elife">
        <title>Chloroplast acquisition without the gene transfer in kleptoplastic sea slugs, Plakobranchus ocellatus.</title>
        <authorList>
            <person name="Maeda T."/>
            <person name="Takahashi S."/>
            <person name="Yoshida T."/>
            <person name="Shimamura S."/>
            <person name="Takaki Y."/>
            <person name="Nagai Y."/>
            <person name="Toyoda A."/>
            <person name="Suzuki Y."/>
            <person name="Arimoto A."/>
            <person name="Ishii H."/>
            <person name="Satoh N."/>
            <person name="Nishiyama T."/>
            <person name="Hasebe M."/>
            <person name="Maruyama T."/>
            <person name="Minagawa J."/>
            <person name="Obokata J."/>
            <person name="Shigenobu S."/>
        </authorList>
    </citation>
    <scope>NUCLEOTIDE SEQUENCE [LARGE SCALE GENOMIC DNA]</scope>
</reference>
<comment type="caution">
    <text evidence="12">The sequence shown here is derived from an EMBL/GenBank/DDBJ whole genome shotgun (WGS) entry which is preliminary data.</text>
</comment>
<dbReference type="SMART" id="SM00208">
    <property type="entry name" value="TNFR"/>
    <property type="match status" value="1"/>
</dbReference>
<dbReference type="Proteomes" id="UP000735302">
    <property type="component" value="Unassembled WGS sequence"/>
</dbReference>
<evidence type="ECO:0000313" key="13">
    <source>
        <dbReference type="Proteomes" id="UP000735302"/>
    </source>
</evidence>
<keyword evidence="4 7" id="KW-1015">Disulfide bond</keyword>
<accession>A0AAV3XZY7</accession>
<evidence type="ECO:0000256" key="3">
    <source>
        <dbReference type="ARBA" id="ARBA00023136"/>
    </source>
</evidence>
<evidence type="ECO:0000256" key="7">
    <source>
        <dbReference type="PROSITE-ProRule" id="PRU00206"/>
    </source>
</evidence>
<keyword evidence="2" id="KW-0677">Repeat</keyword>
<feature type="coiled-coil region" evidence="8">
    <location>
        <begin position="1134"/>
        <end position="1191"/>
    </location>
</feature>
<dbReference type="InterPro" id="IPR000742">
    <property type="entry name" value="EGF"/>
</dbReference>
<proteinExistence type="predicted"/>
<name>A0AAV3XZY7_9GAST</name>
<dbReference type="InterPro" id="IPR052491">
    <property type="entry name" value="TNFRSF10"/>
</dbReference>
<evidence type="ECO:0000256" key="1">
    <source>
        <dbReference type="ARBA" id="ARBA00004370"/>
    </source>
</evidence>
<feature type="region of interest" description="Disordered" evidence="9">
    <location>
        <begin position="1436"/>
        <end position="1568"/>
    </location>
</feature>
<feature type="transmembrane region" description="Helical" evidence="10">
    <location>
        <begin position="163"/>
        <end position="181"/>
    </location>
</feature>
<evidence type="ECO:0000256" key="4">
    <source>
        <dbReference type="ARBA" id="ARBA00023157"/>
    </source>
</evidence>
<feature type="transmembrane region" description="Helical" evidence="10">
    <location>
        <begin position="6"/>
        <end position="30"/>
    </location>
</feature>
<keyword evidence="10" id="KW-1133">Transmembrane helix</keyword>
<feature type="region of interest" description="Disordered" evidence="9">
    <location>
        <begin position="1591"/>
        <end position="1611"/>
    </location>
</feature>
<organism evidence="12 13">
    <name type="scientific">Plakobranchus ocellatus</name>
    <dbReference type="NCBI Taxonomy" id="259542"/>
    <lineage>
        <taxon>Eukaryota</taxon>
        <taxon>Metazoa</taxon>
        <taxon>Spiralia</taxon>
        <taxon>Lophotrochozoa</taxon>
        <taxon>Mollusca</taxon>
        <taxon>Gastropoda</taxon>
        <taxon>Heterobranchia</taxon>
        <taxon>Euthyneura</taxon>
        <taxon>Panpulmonata</taxon>
        <taxon>Sacoglossa</taxon>
        <taxon>Placobranchoidea</taxon>
        <taxon>Plakobranchidae</taxon>
        <taxon>Plakobranchus</taxon>
    </lineage>
</organism>
<feature type="transmembrane region" description="Helical" evidence="10">
    <location>
        <begin position="1092"/>
        <end position="1118"/>
    </location>
</feature>
<feature type="compositionally biased region" description="Polar residues" evidence="9">
    <location>
        <begin position="1594"/>
        <end position="1611"/>
    </location>
</feature>
<evidence type="ECO:0000259" key="11">
    <source>
        <dbReference type="PROSITE" id="PS50050"/>
    </source>
</evidence>
<feature type="domain" description="TNFR-Cys" evidence="11">
    <location>
        <begin position="278"/>
        <end position="321"/>
    </location>
</feature>
<comment type="caution">
    <text evidence="7">Lacks conserved residue(s) required for the propagation of feature annotation.</text>
</comment>
<dbReference type="PROSITE" id="PS50050">
    <property type="entry name" value="TNFR_NGFR_2"/>
    <property type="match status" value="1"/>
</dbReference>
<evidence type="ECO:0000256" key="10">
    <source>
        <dbReference type="SAM" id="Phobius"/>
    </source>
</evidence>
<evidence type="ECO:0000256" key="5">
    <source>
        <dbReference type="ARBA" id="ARBA00023170"/>
    </source>
</evidence>
<sequence length="1663" mass="186214">MVVKVVPFVAVVLFVVVVVAAVVVAVSAVAQEERNDGCNHEWALPPKQPNLYDTCPRFSFPFYIKANEDFEPCQLQASSLQNRCSEAKGTSMPHPLSPVVTSQRLGRQKHKLGNAMSSSSPSSTCTTYVPSHCLNQSRVREQYAGPTCSISPRPIRSRVPLRGLAFLLFGTFVLVAVAVGVSKIRAKPTLHVVFPASDVVRKVRMFSDFPDLSLLFKNHSSLSLVSRLQLLDTKRCRDQLQACKMSIVCDPATDQGVNCRCRRGYYFSEWKCNECSNHCPHGHYLVSSCATNADAICRPCTTCGKTQYVAAPCNTHRDTMCVDVSFPVGILPMKRSHLPDDRLRISVRHSPNVFLERLADMTSLETPMYVTNNQQSLHFVWDRPSGLNVAVQVTDVLLVPEYRDVDAQDDTGLFNKLQTPTKLAKQYYTDVQDDYCRHPVPDYYSLQLLLANITSAARVVRCDSTDSSVPSCPSHYKDGDRYLQWDIKKPCPMLKKEKQPSVERNFNTIICTEETPLLRQVFGLQRPTTREFRFPLRDCQQQEQACKECLDTAPCPEGIRIRNYTESYLHDNRCCGIHCYSKPSCQRAFSAGCPDPTVECAEGEINKFLLSPHFSTIEDQFACHLQYHPPAQLYTLSYSIQVPSIGLNISEKHFTVSATSREDHRRRVSRLDFIQAVHDTRFPVKEEIILLGDHLELSLHDSLMKPYSVRGLKTPEELARQTRYTRDIYNNMAFIQFERPFLYSSSNWKRDGCQKNVSQIYPNQTIYSDETMPVMARKSKVTFSNSNSKTKEFSYQLYYTEREPFVKFYVDAGESVLQHLQGTAVHGILVPSSLYGRVTWHHASSSWQLLFAGRQLNCPTVISLKIFTQMMTGCAGHFDILINCPEDFTVTFNLTTAKSDLPDVFVLQANDSRTSHNLVLSSLYSPIHVDELGGRSQVELSQKLGEVMARRKADGVQGKAQGSQFILRVWWPLLVVVAVALVLLLAIYGCYSYINANIPRIDYKTAAAAGNSSTNTANAAANSSGNSNLIGGGNGEPPVVVVALNNQGEKANHITTTTTTITSTKDKTEAPKAGKTKSKDNQENEPTSPRGLIIVFVILYIIYSLVFSFSVTFGALYLTQFNVWSNVSNPENLAQELHIEVDRSLSEIREFEKTESERIFSSFLERRRACVNHLEMENSRLLEDYDATMRKQQHSIFEKNGTLHLFTAQIQRQNVSAYIRQINQFLEDCNKTVHSIVDRFEANYFQFLRNMTLNNWLEVPRQIFLFESGEDIYSQSLSSTQVKQFASWLAIDKVDVLLKARDNVFGRLSSVTLPQVTALDMTFPSAHPAPPVTSLPTIFDSEYQTFSYVPLDPPNPLASSVDLEVQKLNVSTLDTVPPAFTALKGYPSLMARYRRETGEVGVASLAKSSAAAAAAAAATAGRDGYDTFGLSGRLKANPDSSQFSGEISSSQEEDSLAGLDASSRTQNQVMSPEINQESAELDDSLVDGYSEDDDEEEEDGIEVEGEDFSESEETSNDGYRSEYRSSQASDRDESPVESMEPLPYTAKGEDGSDVAGLSRPGVKTETKVVNMESNLITDNHKQAARYDTVPLSPDQAQPQTQQEGSENKEGNSTSERWLYVLIAVFLTLDVILWAYRLSWLSRQLHAARHGYADRIPTDDACKQ</sequence>
<feature type="compositionally biased region" description="Polar residues" evidence="9">
    <location>
        <begin position="1462"/>
        <end position="1478"/>
    </location>
</feature>
<feature type="compositionally biased region" description="Low complexity" evidence="9">
    <location>
        <begin position="1440"/>
        <end position="1450"/>
    </location>
</feature>
<dbReference type="PANTHER" id="PTHR46330">
    <property type="entry name" value="TUMOR NECROSIS FACTOR RECEPTOR SUPERFAMILY MEMBER 10B"/>
    <property type="match status" value="1"/>
</dbReference>
<feature type="compositionally biased region" description="Basic and acidic residues" evidence="9">
    <location>
        <begin position="1519"/>
        <end position="1534"/>
    </location>
</feature>
<evidence type="ECO:0000256" key="6">
    <source>
        <dbReference type="ARBA" id="ARBA00023180"/>
    </source>
</evidence>
<evidence type="ECO:0000256" key="9">
    <source>
        <dbReference type="SAM" id="MobiDB-lite"/>
    </source>
</evidence>
<keyword evidence="6" id="KW-0325">Glycoprotein</keyword>
<feature type="non-terminal residue" evidence="12">
    <location>
        <position position="1663"/>
    </location>
</feature>
<protein>
    <recommendedName>
        <fullName evidence="11">TNFR-Cys domain-containing protein</fullName>
    </recommendedName>
</protein>
<gene>
    <name evidence="12" type="ORF">PoB_000228300</name>
</gene>
<keyword evidence="5" id="KW-0675">Receptor</keyword>
<evidence type="ECO:0000256" key="8">
    <source>
        <dbReference type="SAM" id="Coils"/>
    </source>
</evidence>
<dbReference type="PROSITE" id="PS01186">
    <property type="entry name" value="EGF_2"/>
    <property type="match status" value="1"/>
</dbReference>
<dbReference type="PANTHER" id="PTHR46330:SF6">
    <property type="entry name" value="HEMATOPOIETIC DEATH RECEPTOR-RELATED"/>
    <property type="match status" value="1"/>
</dbReference>